<dbReference type="PANTHER" id="PTHR42831">
    <property type="entry name" value="FE-S PROTEIN MATURATION AUXILIARY FACTOR YITW"/>
    <property type="match status" value="1"/>
</dbReference>
<dbReference type="InterPro" id="IPR052339">
    <property type="entry name" value="Fe-S_Maturation_MIP18"/>
</dbReference>
<accession>A0A6J4U0R5</accession>
<dbReference type="Gene3D" id="3.30.300.130">
    <property type="entry name" value="Fe-S cluster assembly (FSCA)"/>
    <property type="match status" value="1"/>
</dbReference>
<dbReference type="PANTHER" id="PTHR42831:SF1">
    <property type="entry name" value="FE-S PROTEIN MATURATION AUXILIARY FACTOR YITW"/>
    <property type="match status" value="1"/>
</dbReference>
<organism evidence="2">
    <name type="scientific">uncultured Thermoleophilia bacterium</name>
    <dbReference type="NCBI Taxonomy" id="1497501"/>
    <lineage>
        <taxon>Bacteria</taxon>
        <taxon>Bacillati</taxon>
        <taxon>Actinomycetota</taxon>
        <taxon>Thermoleophilia</taxon>
        <taxon>environmental samples</taxon>
    </lineage>
</organism>
<dbReference type="AlphaFoldDB" id="A0A6J4U0R5"/>
<protein>
    <submittedName>
        <fullName evidence="2">PaaD-like protein (DUF59) involved in Fe-S cluster assembly</fullName>
    </submittedName>
</protein>
<evidence type="ECO:0000259" key="1">
    <source>
        <dbReference type="Pfam" id="PF01883"/>
    </source>
</evidence>
<proteinExistence type="predicted"/>
<name>A0A6J4U0R5_9ACTN</name>
<dbReference type="EMBL" id="CADCWC010000232">
    <property type="protein sequence ID" value="CAA9537503.1"/>
    <property type="molecule type" value="Genomic_DNA"/>
</dbReference>
<dbReference type="InterPro" id="IPR034904">
    <property type="entry name" value="FSCA_dom_sf"/>
</dbReference>
<dbReference type="Pfam" id="PF01883">
    <property type="entry name" value="FeS_assembly_P"/>
    <property type="match status" value="1"/>
</dbReference>
<dbReference type="InterPro" id="IPR002744">
    <property type="entry name" value="MIP18-like"/>
</dbReference>
<gene>
    <name evidence="2" type="ORF">AVDCRST_MAG79-1519</name>
</gene>
<evidence type="ECO:0000313" key="2">
    <source>
        <dbReference type="EMBL" id="CAA9537503.1"/>
    </source>
</evidence>
<sequence length="92" mass="10255">MREALNMIEDPELLMGIVDLGLVYDIEIDAPKIHVTYSLTSMGCPVGPWIAEQVEETLRGLEGIEEVEAELTFSPPWTPEKMSEDAKFALGF</sequence>
<feature type="domain" description="MIP18 family-like" evidence="1">
    <location>
        <begin position="2"/>
        <end position="70"/>
    </location>
</feature>
<dbReference type="SUPFAM" id="SSF117916">
    <property type="entry name" value="Fe-S cluster assembly (FSCA) domain-like"/>
    <property type="match status" value="1"/>
</dbReference>
<reference evidence="2" key="1">
    <citation type="submission" date="2020-02" db="EMBL/GenBank/DDBJ databases">
        <authorList>
            <person name="Meier V. D."/>
        </authorList>
    </citation>
    <scope>NUCLEOTIDE SEQUENCE</scope>
    <source>
        <strain evidence="2">AVDCRST_MAG79</strain>
    </source>
</reference>